<gene>
    <name evidence="3" type="ORF">FGL95_05305</name>
</gene>
<feature type="domain" description="Methyltransferase type 11" evidence="2">
    <location>
        <begin position="88"/>
        <end position="185"/>
    </location>
</feature>
<dbReference type="InterPro" id="IPR013216">
    <property type="entry name" value="Methyltransf_11"/>
</dbReference>
<dbReference type="GO" id="GO:0008757">
    <property type="term" value="F:S-adenosylmethionine-dependent methyltransferase activity"/>
    <property type="evidence" value="ECO:0007669"/>
    <property type="project" value="InterPro"/>
</dbReference>
<comment type="caution">
    <text evidence="3">The sequence shown here is derived from an EMBL/GenBank/DDBJ whole genome shotgun (WGS) entry which is preliminary data.</text>
</comment>
<reference evidence="3 4" key="2">
    <citation type="submission" date="2020-06" db="EMBL/GenBank/DDBJ databases">
        <title>Antribacter stalactiti gen. nov., sp. nov., a new member of the family Nacardiaceae isolated from a cave.</title>
        <authorList>
            <person name="Kim I.S."/>
        </authorList>
    </citation>
    <scope>NUCLEOTIDE SEQUENCE [LARGE SCALE GENOMIC DNA]</scope>
    <source>
        <strain evidence="3 4">YC2-7</strain>
    </source>
</reference>
<proteinExistence type="predicted"/>
<accession>A0A848K5X6</accession>
<dbReference type="GO" id="GO:0032259">
    <property type="term" value="P:methylation"/>
    <property type="evidence" value="ECO:0007669"/>
    <property type="project" value="UniProtKB-KW"/>
</dbReference>
<keyword evidence="3" id="KW-0808">Transferase</keyword>
<feature type="region of interest" description="Disordered" evidence="1">
    <location>
        <begin position="1"/>
        <end position="26"/>
    </location>
</feature>
<evidence type="ECO:0000259" key="2">
    <source>
        <dbReference type="Pfam" id="PF08241"/>
    </source>
</evidence>
<dbReference type="RefSeq" id="WP_169585105.1">
    <property type="nucleotide sequence ID" value="NZ_VCQU01000001.1"/>
</dbReference>
<dbReference type="Proteomes" id="UP000535543">
    <property type="component" value="Unassembled WGS sequence"/>
</dbReference>
<dbReference type="PANTHER" id="PTHR43591">
    <property type="entry name" value="METHYLTRANSFERASE"/>
    <property type="match status" value="1"/>
</dbReference>
<sequence>MTASPTEPTRRLAAVPDLDPAPNPHATQEEVEAALKDTKLAQVLYHDWEAETYDDKWHISYDERCIDYARGRFDAVAGEQDLPYERALELGCGTGFFLLNLMQGGVAKRGSVTDLSPGMVKVALRNADHLGLEVDGRVADAETIPYADNTFDLVVGHAVLHHIPDVEQALRECLRVLKPGGRFVFAGEPTTVGNFYARWLGRITWESVTRVTKLPFLADWRRPQEELDESSRAAALEAVVDLHTFEPTQLEEIAVAAGAVEAKAVTEEFASALLGWPLRTVEYAVPREKLGWGWAQFGLQSWKKLTWVDENVLRHVVPRRFFYNALITGVKP</sequence>
<dbReference type="AlphaFoldDB" id="A0A848K5X6"/>
<keyword evidence="4" id="KW-1185">Reference proteome</keyword>
<name>A0A848K5X6_9NOCA</name>
<reference evidence="3 4" key="1">
    <citation type="submission" date="2019-05" db="EMBL/GenBank/DDBJ databases">
        <authorList>
            <person name="Lee S.D."/>
        </authorList>
    </citation>
    <scope>NUCLEOTIDE SEQUENCE [LARGE SCALE GENOMIC DNA]</scope>
    <source>
        <strain evidence="3 4">YC2-7</strain>
    </source>
</reference>
<keyword evidence="3" id="KW-0489">Methyltransferase</keyword>
<dbReference type="EMBL" id="VCQU01000001">
    <property type="protein sequence ID" value="NMN94455.1"/>
    <property type="molecule type" value="Genomic_DNA"/>
</dbReference>
<evidence type="ECO:0000256" key="1">
    <source>
        <dbReference type="SAM" id="MobiDB-lite"/>
    </source>
</evidence>
<dbReference type="Pfam" id="PF08241">
    <property type="entry name" value="Methyltransf_11"/>
    <property type="match status" value="1"/>
</dbReference>
<evidence type="ECO:0000313" key="3">
    <source>
        <dbReference type="EMBL" id="NMN94455.1"/>
    </source>
</evidence>
<dbReference type="InterPro" id="IPR029063">
    <property type="entry name" value="SAM-dependent_MTases_sf"/>
</dbReference>
<organism evidence="3 4">
    <name type="scientific">Antrihabitans stalactiti</name>
    <dbReference type="NCBI Taxonomy" id="2584121"/>
    <lineage>
        <taxon>Bacteria</taxon>
        <taxon>Bacillati</taxon>
        <taxon>Actinomycetota</taxon>
        <taxon>Actinomycetes</taxon>
        <taxon>Mycobacteriales</taxon>
        <taxon>Nocardiaceae</taxon>
        <taxon>Antrihabitans</taxon>
    </lineage>
</organism>
<protein>
    <submittedName>
        <fullName evidence="3">Class I SAM-dependent methyltransferase</fullName>
    </submittedName>
</protein>
<evidence type="ECO:0000313" key="4">
    <source>
        <dbReference type="Proteomes" id="UP000535543"/>
    </source>
</evidence>
<dbReference type="SUPFAM" id="SSF53335">
    <property type="entry name" value="S-adenosyl-L-methionine-dependent methyltransferases"/>
    <property type="match status" value="1"/>
</dbReference>
<dbReference type="CDD" id="cd02440">
    <property type="entry name" value="AdoMet_MTases"/>
    <property type="match status" value="1"/>
</dbReference>
<dbReference type="Gene3D" id="3.40.50.150">
    <property type="entry name" value="Vaccinia Virus protein VP39"/>
    <property type="match status" value="1"/>
</dbReference>
<dbReference type="PANTHER" id="PTHR43591:SF24">
    <property type="entry name" value="2-METHOXY-6-POLYPRENYL-1,4-BENZOQUINOL METHYLASE, MITOCHONDRIAL"/>
    <property type="match status" value="1"/>
</dbReference>